<dbReference type="InterPro" id="IPR050905">
    <property type="entry name" value="Plant_NBS-LRR"/>
</dbReference>
<dbReference type="InterPro" id="IPR027417">
    <property type="entry name" value="P-loop_NTPase"/>
</dbReference>
<dbReference type="SUPFAM" id="SSF52058">
    <property type="entry name" value="L domain-like"/>
    <property type="match status" value="1"/>
</dbReference>
<evidence type="ECO:0000256" key="1">
    <source>
        <dbReference type="ARBA" id="ARBA00008894"/>
    </source>
</evidence>
<dbReference type="Gene3D" id="3.80.10.10">
    <property type="entry name" value="Ribonuclease Inhibitor"/>
    <property type="match status" value="2"/>
</dbReference>
<gene>
    <name evidence="10" type="ORF">LUZ61_015115</name>
</gene>
<dbReference type="InterPro" id="IPR058922">
    <property type="entry name" value="WHD_DRP"/>
</dbReference>
<name>A0AAD5WC72_9POAL</name>
<dbReference type="InterPro" id="IPR001611">
    <property type="entry name" value="Leu-rich_rpt"/>
</dbReference>
<evidence type="ECO:0000256" key="5">
    <source>
        <dbReference type="ARBA" id="ARBA00022840"/>
    </source>
</evidence>
<evidence type="ECO:0000313" key="11">
    <source>
        <dbReference type="Proteomes" id="UP001210211"/>
    </source>
</evidence>
<dbReference type="SMART" id="SM00369">
    <property type="entry name" value="LRR_TYP"/>
    <property type="match status" value="2"/>
</dbReference>
<keyword evidence="5" id="KW-0547">Nucleotide-binding</keyword>
<keyword evidence="11" id="KW-1185">Reference proteome</keyword>
<evidence type="ECO:0000256" key="6">
    <source>
        <dbReference type="SAM" id="Coils"/>
    </source>
</evidence>
<evidence type="ECO:0000259" key="7">
    <source>
        <dbReference type="Pfam" id="PF00931"/>
    </source>
</evidence>
<feature type="domain" description="Disease resistance R13L4/SHOC-2-like LRR" evidence="9">
    <location>
        <begin position="518"/>
        <end position="827"/>
    </location>
</feature>
<dbReference type="PANTHER" id="PTHR33463:SF207">
    <property type="entry name" value="AAA+ ATPASE DOMAIN-CONTAINING PROTEIN"/>
    <property type="match status" value="1"/>
</dbReference>
<dbReference type="Pfam" id="PF23559">
    <property type="entry name" value="WHD_DRP"/>
    <property type="match status" value="1"/>
</dbReference>
<dbReference type="GO" id="GO:0002758">
    <property type="term" value="P:innate immune response-activating signaling pathway"/>
    <property type="evidence" value="ECO:0007669"/>
    <property type="project" value="UniProtKB-ARBA"/>
</dbReference>
<dbReference type="InterPro" id="IPR032675">
    <property type="entry name" value="LRR_dom_sf"/>
</dbReference>
<keyword evidence="2" id="KW-0433">Leucine-rich repeat</keyword>
<protein>
    <recommendedName>
        <fullName evidence="12">AAA+ ATPase domain-containing protein</fullName>
    </recommendedName>
</protein>
<dbReference type="Gene3D" id="3.40.50.300">
    <property type="entry name" value="P-loop containing nucleotide triphosphate hydrolases"/>
    <property type="match status" value="1"/>
</dbReference>
<dbReference type="InterPro" id="IPR002182">
    <property type="entry name" value="NB-ARC"/>
</dbReference>
<dbReference type="GO" id="GO:0009626">
    <property type="term" value="P:plant-type hypersensitive response"/>
    <property type="evidence" value="ECO:0007669"/>
    <property type="project" value="UniProtKB-ARBA"/>
</dbReference>
<keyword evidence="3" id="KW-0677">Repeat</keyword>
<evidence type="ECO:0008006" key="12">
    <source>
        <dbReference type="Google" id="ProtNLM"/>
    </source>
</evidence>
<dbReference type="FunFam" id="1.10.10.10:FF:000322">
    <property type="entry name" value="Probable disease resistance protein At1g63360"/>
    <property type="match status" value="1"/>
</dbReference>
<dbReference type="Pfam" id="PF23598">
    <property type="entry name" value="LRR_14"/>
    <property type="match status" value="1"/>
</dbReference>
<dbReference type="Pfam" id="PF00931">
    <property type="entry name" value="NB-ARC"/>
    <property type="match status" value="1"/>
</dbReference>
<dbReference type="PANTHER" id="PTHR33463">
    <property type="entry name" value="NB-ARC DOMAIN-CONTAINING PROTEIN-RELATED"/>
    <property type="match status" value="1"/>
</dbReference>
<comment type="similarity">
    <text evidence="1">Belongs to the disease resistance NB-LRR family.</text>
</comment>
<organism evidence="10 11">
    <name type="scientific">Rhynchospora tenuis</name>
    <dbReference type="NCBI Taxonomy" id="198213"/>
    <lineage>
        <taxon>Eukaryota</taxon>
        <taxon>Viridiplantae</taxon>
        <taxon>Streptophyta</taxon>
        <taxon>Embryophyta</taxon>
        <taxon>Tracheophyta</taxon>
        <taxon>Spermatophyta</taxon>
        <taxon>Magnoliopsida</taxon>
        <taxon>Liliopsida</taxon>
        <taxon>Poales</taxon>
        <taxon>Cyperaceae</taxon>
        <taxon>Cyperoideae</taxon>
        <taxon>Rhynchosporeae</taxon>
        <taxon>Rhynchospora</taxon>
    </lineage>
</organism>
<accession>A0AAD5WC72</accession>
<reference evidence="10 11" key="1">
    <citation type="journal article" date="2022" name="Cell">
        <title>Repeat-based holocentromeres influence genome architecture and karyotype evolution.</title>
        <authorList>
            <person name="Hofstatter P.G."/>
            <person name="Thangavel G."/>
            <person name="Lux T."/>
            <person name="Neumann P."/>
            <person name="Vondrak T."/>
            <person name="Novak P."/>
            <person name="Zhang M."/>
            <person name="Costa L."/>
            <person name="Castellani M."/>
            <person name="Scott A."/>
            <person name="Toegelov H."/>
            <person name="Fuchs J."/>
            <person name="Mata-Sucre Y."/>
            <person name="Dias Y."/>
            <person name="Vanzela A.L.L."/>
            <person name="Huettel B."/>
            <person name="Almeida C.C.S."/>
            <person name="Simkova H."/>
            <person name="Souza G."/>
            <person name="Pedrosa-Harand A."/>
            <person name="Macas J."/>
            <person name="Mayer K.F.X."/>
            <person name="Houben A."/>
            <person name="Marques A."/>
        </authorList>
    </citation>
    <scope>NUCLEOTIDE SEQUENCE [LARGE SCALE GENOMIC DNA]</scope>
    <source>
        <strain evidence="10">RhyTen1mFocal</strain>
    </source>
</reference>
<dbReference type="Proteomes" id="UP001210211">
    <property type="component" value="Unassembled WGS sequence"/>
</dbReference>
<feature type="domain" description="Disease resistance protein winged helix" evidence="8">
    <location>
        <begin position="383"/>
        <end position="448"/>
    </location>
</feature>
<dbReference type="EMBL" id="JAMRDG010000002">
    <property type="protein sequence ID" value="KAJ3685951.1"/>
    <property type="molecule type" value="Genomic_DNA"/>
</dbReference>
<evidence type="ECO:0000313" key="10">
    <source>
        <dbReference type="EMBL" id="KAJ3685951.1"/>
    </source>
</evidence>
<dbReference type="InterPro" id="IPR036388">
    <property type="entry name" value="WH-like_DNA-bd_sf"/>
</dbReference>
<dbReference type="GO" id="GO:0005524">
    <property type="term" value="F:ATP binding"/>
    <property type="evidence" value="ECO:0007669"/>
    <property type="project" value="UniProtKB-KW"/>
</dbReference>
<dbReference type="AlphaFoldDB" id="A0AAD5WC72"/>
<feature type="domain" description="NB-ARC" evidence="7">
    <location>
        <begin position="134"/>
        <end position="293"/>
    </location>
</feature>
<evidence type="ECO:0000259" key="9">
    <source>
        <dbReference type="Pfam" id="PF23598"/>
    </source>
</evidence>
<dbReference type="Gene3D" id="1.10.10.10">
    <property type="entry name" value="Winged helix-like DNA-binding domain superfamily/Winged helix DNA-binding domain"/>
    <property type="match status" value="1"/>
</dbReference>
<dbReference type="GO" id="GO:0043531">
    <property type="term" value="F:ADP binding"/>
    <property type="evidence" value="ECO:0007669"/>
    <property type="project" value="InterPro"/>
</dbReference>
<keyword evidence="4" id="KW-0611">Plant defense</keyword>
<keyword evidence="6" id="KW-0175">Coiled coil</keyword>
<dbReference type="PROSITE" id="PS51450">
    <property type="entry name" value="LRR"/>
    <property type="match status" value="1"/>
</dbReference>
<evidence type="ECO:0000256" key="2">
    <source>
        <dbReference type="ARBA" id="ARBA00022614"/>
    </source>
</evidence>
<dbReference type="SUPFAM" id="SSF52540">
    <property type="entry name" value="P-loop containing nucleoside triphosphate hydrolases"/>
    <property type="match status" value="1"/>
</dbReference>
<proteinExistence type="inferred from homology"/>
<evidence type="ECO:0000256" key="4">
    <source>
        <dbReference type="ARBA" id="ARBA00022821"/>
    </source>
</evidence>
<dbReference type="InterPro" id="IPR003591">
    <property type="entry name" value="Leu-rich_rpt_typical-subtyp"/>
</dbReference>
<feature type="coiled-coil region" evidence="6">
    <location>
        <begin position="11"/>
        <end position="42"/>
    </location>
</feature>
<dbReference type="PRINTS" id="PR00364">
    <property type="entry name" value="DISEASERSIST"/>
</dbReference>
<keyword evidence="5" id="KW-0067">ATP-binding</keyword>
<evidence type="ECO:0000259" key="8">
    <source>
        <dbReference type="Pfam" id="PF23559"/>
    </source>
</evidence>
<evidence type="ECO:0000256" key="3">
    <source>
        <dbReference type="ARBA" id="ARBA00022737"/>
    </source>
</evidence>
<dbReference type="Gene3D" id="1.10.8.430">
    <property type="entry name" value="Helical domain of apoptotic protease-activating factors"/>
    <property type="match status" value="1"/>
</dbReference>
<dbReference type="GO" id="GO:0042742">
    <property type="term" value="P:defense response to bacterium"/>
    <property type="evidence" value="ECO:0007669"/>
    <property type="project" value="UniProtKB-ARBA"/>
</dbReference>
<dbReference type="InterPro" id="IPR055414">
    <property type="entry name" value="LRR_R13L4/SHOC2-like"/>
</dbReference>
<dbReference type="InterPro" id="IPR042197">
    <property type="entry name" value="Apaf_helical"/>
</dbReference>
<sequence>MIKLVAYHFRANNNLRALELAREELASAKDDMNNIIEEAKKQHGVPTQEAKEWLDQVNTVVEEVEAISEGFHQRPQCICVSKHKVSQVAERKLDEMKSLLARRAEFEVVKFQTSRNVPRAVAGPTNFEMVMNFVKDGMQGVLGIWGVGGVGKTHLLKQVHSSLARDPSYDVVIFVTCSKECSEERIQNEIVERFRLPRSSNLQSQAKIINNFLKEKNFAFLMDDIWCQLDLDLVGVPSCVGTDSPNQWKRKVILTTRSEEVCGAMEVKKKIKVECLKGEKALLLFEEKVGEETMQAHPLIPILAEEMVKELGGLPLALIVTGRAMRDKKDPREWYYAIRLMKKLHLNEIETSGTNESILRLLKFSYENLNNSYLKECFLYCALWPEDREIKKRELIYCWIGLGLIDELDMKDALNIGYNYISKLEVANLLEPTESHDEVKLHDVIREMLLWIACEEGKNKYKWFVQAGVRLKAIPQNTEMWSTGEIISLMNNEIDAFSPPTDNPSKPSVLMLQRNMLKSEPELGNFKGIKYLDLSWCNLSNFPMGICELTNLQFLNLSGNKFTSLPMGMELLTKLQFLLLRGTAITKIPKGLISQLKELRVLDLYNFWKRFHTVEYLPSLLNELECLSKFSSLGVNIYQEDQLQKLNYLTQVPVVSLKIFMLSAPGSFSLLNNFCGPNNTQENLNELFFHKCSFESIEMERNSEDPNWHFENLETMLLSEMMYLKQILWKGVTPKDMLPRLRSLSIDYCKSLHSISWIVYLPCLEDLSIIRCKTIEQLVSTDEVISGEIAESVPPFPSLVRVLLCYLPNLQSICSSTYTFPSLQHIYIIGCPELKKLPFKKQSMPPRLTSVVAEVEWWRGVQWEDETLKSSFQPFFKRP</sequence>
<comment type="caution">
    <text evidence="10">The sequence shown here is derived from an EMBL/GenBank/DDBJ whole genome shotgun (WGS) entry which is preliminary data.</text>
</comment>